<dbReference type="EMBL" id="RCHS01000148">
    <property type="protein sequence ID" value="RMX60443.1"/>
    <property type="molecule type" value="Genomic_DNA"/>
</dbReference>
<dbReference type="AlphaFoldDB" id="A0A3M6V3B5"/>
<dbReference type="Gene3D" id="2.10.25.10">
    <property type="entry name" value="Laminin"/>
    <property type="match status" value="1"/>
</dbReference>
<comment type="caution">
    <text evidence="1">The sequence shown here is derived from an EMBL/GenBank/DDBJ whole genome shotgun (WGS) entry which is preliminary data.</text>
</comment>
<organism evidence="1 2">
    <name type="scientific">Pocillopora damicornis</name>
    <name type="common">Cauliflower coral</name>
    <name type="synonym">Millepora damicornis</name>
    <dbReference type="NCBI Taxonomy" id="46731"/>
    <lineage>
        <taxon>Eukaryota</taxon>
        <taxon>Metazoa</taxon>
        <taxon>Cnidaria</taxon>
        <taxon>Anthozoa</taxon>
        <taxon>Hexacorallia</taxon>
        <taxon>Scleractinia</taxon>
        <taxon>Astrocoeniina</taxon>
        <taxon>Pocilloporidae</taxon>
        <taxon>Pocillopora</taxon>
    </lineage>
</organism>
<protein>
    <submittedName>
        <fullName evidence="1">Uncharacterized protein</fullName>
    </submittedName>
</protein>
<name>A0A3M6V3B5_POCDA</name>
<evidence type="ECO:0000313" key="1">
    <source>
        <dbReference type="EMBL" id="RMX60443.1"/>
    </source>
</evidence>
<sequence>MLSFGLGANSCLLISTKTARITTKTWVGTFSDAGVVDNFKKRRASFIPDSPCSSSPCQNGRTSLPKYEYNSFDCLTEQGFVV</sequence>
<keyword evidence="2" id="KW-1185">Reference proteome</keyword>
<evidence type="ECO:0000313" key="2">
    <source>
        <dbReference type="Proteomes" id="UP000275408"/>
    </source>
</evidence>
<dbReference type="Proteomes" id="UP000275408">
    <property type="component" value="Unassembled WGS sequence"/>
</dbReference>
<proteinExistence type="predicted"/>
<gene>
    <name evidence="1" type="ORF">pdam_00020198</name>
</gene>
<reference evidence="1 2" key="1">
    <citation type="journal article" date="2018" name="Sci. Rep.">
        <title>Comparative analysis of the Pocillopora damicornis genome highlights role of immune system in coral evolution.</title>
        <authorList>
            <person name="Cunning R."/>
            <person name="Bay R.A."/>
            <person name="Gillette P."/>
            <person name="Baker A.C."/>
            <person name="Traylor-Knowles N."/>
        </authorList>
    </citation>
    <scope>NUCLEOTIDE SEQUENCE [LARGE SCALE GENOMIC DNA]</scope>
    <source>
        <strain evidence="1">RSMAS</strain>
        <tissue evidence="1">Whole animal</tissue>
    </source>
</reference>
<accession>A0A3M6V3B5</accession>